<name>A0ABX7UDV4_9SPHI</name>
<accession>A0ABX7UDV4</accession>
<sequence length="47" mass="5005">MVPAFGVEAAFLFGGTVKQTADCKADKHHRAKPHIDKGHGEGTENEA</sequence>
<evidence type="ECO:0000256" key="1">
    <source>
        <dbReference type="SAM" id="MobiDB-lite"/>
    </source>
</evidence>
<keyword evidence="3" id="KW-1185">Reference proteome</keyword>
<reference evidence="2 3" key="1">
    <citation type="submission" date="2021-03" db="EMBL/GenBank/DDBJ databases">
        <title>Mucilaginibacter strains isolated from gold and copper mining confer multi heavy-metal resistance.</title>
        <authorList>
            <person name="Li Y."/>
        </authorList>
    </citation>
    <scope>NUCLEOTIDE SEQUENCE [LARGE SCALE GENOMIC DNA]</scope>
    <source>
        <strain evidence="2 3">P2-4</strain>
    </source>
</reference>
<organism evidence="2 3">
    <name type="scientific">Mucilaginibacter rubeus</name>
    <dbReference type="NCBI Taxonomy" id="2027860"/>
    <lineage>
        <taxon>Bacteria</taxon>
        <taxon>Pseudomonadati</taxon>
        <taxon>Bacteroidota</taxon>
        <taxon>Sphingobacteriia</taxon>
        <taxon>Sphingobacteriales</taxon>
        <taxon>Sphingobacteriaceae</taxon>
        <taxon>Mucilaginibacter</taxon>
    </lineage>
</organism>
<protein>
    <submittedName>
        <fullName evidence="2">Uncharacterized protein</fullName>
    </submittedName>
</protein>
<dbReference type="EMBL" id="CP071880">
    <property type="protein sequence ID" value="QTE50220.1"/>
    <property type="molecule type" value="Genomic_DNA"/>
</dbReference>
<feature type="compositionally biased region" description="Basic and acidic residues" evidence="1">
    <location>
        <begin position="33"/>
        <end position="47"/>
    </location>
</feature>
<dbReference type="RefSeq" id="WP_167516299.1">
    <property type="nucleotide sequence ID" value="NZ_CP043451.1"/>
</dbReference>
<feature type="region of interest" description="Disordered" evidence="1">
    <location>
        <begin position="22"/>
        <end position="47"/>
    </location>
</feature>
<gene>
    <name evidence="2" type="ORF">J3L21_32620</name>
</gene>
<evidence type="ECO:0000313" key="2">
    <source>
        <dbReference type="EMBL" id="QTE50220.1"/>
    </source>
</evidence>
<proteinExistence type="predicted"/>
<evidence type="ECO:0000313" key="3">
    <source>
        <dbReference type="Proteomes" id="UP000663940"/>
    </source>
</evidence>
<dbReference type="Proteomes" id="UP000663940">
    <property type="component" value="Chromosome"/>
</dbReference>